<gene>
    <name evidence="4" type="primary">LOC114349254</name>
</gene>
<dbReference type="GeneID" id="114349254"/>
<keyword evidence="3" id="KW-1185">Reference proteome</keyword>
<accession>A0A6P7HIF8</accession>
<feature type="transmembrane region" description="Helical" evidence="1">
    <location>
        <begin position="106"/>
        <end position="129"/>
    </location>
</feature>
<evidence type="ECO:0000313" key="2">
    <source>
        <dbReference type="EnsemblMetazoa" id="XP_028155415.1"/>
    </source>
</evidence>
<keyword evidence="1" id="KW-1133">Transmembrane helix</keyword>
<sequence>MVKSFFFCLSLKTGAAIMSGTNLLFSIVATVASSVALYHHQTSEDELYLILTLVMGIYNLFVAGVIIAALIKGNEKYVFLYIILEMSNLFIISVFAGINVFEYKSFSIAALFLLCMVLWYGLYCMVGFYNELAEYNSVKSGVIEITCNTNINPVAFPEKAIESTAV</sequence>
<keyword evidence="1" id="KW-0472">Membrane</keyword>
<dbReference type="AlphaFoldDB" id="A0A6P7HIF8"/>
<protein>
    <submittedName>
        <fullName evidence="4">Uncharacterized protein LOC114349254</fullName>
    </submittedName>
</protein>
<dbReference type="InParanoid" id="A0A6P7HIF8"/>
<evidence type="ECO:0000313" key="4">
    <source>
        <dbReference type="RefSeq" id="XP_028155415.1"/>
    </source>
</evidence>
<dbReference type="Proteomes" id="UP001652700">
    <property type="component" value="Unplaced"/>
</dbReference>
<feature type="transmembrane region" description="Helical" evidence="1">
    <location>
        <begin position="78"/>
        <end position="100"/>
    </location>
</feature>
<dbReference type="OrthoDB" id="6727744at2759"/>
<dbReference type="RefSeq" id="XP_028155415.1">
    <property type="nucleotide sequence ID" value="XM_028299614.1"/>
</dbReference>
<dbReference type="EnsemblMetazoa" id="XM_028299614.2">
    <property type="protein sequence ID" value="XP_028155415.1"/>
    <property type="gene ID" value="LOC114349254"/>
</dbReference>
<reference evidence="4" key="1">
    <citation type="submission" date="2025-04" db="UniProtKB">
        <authorList>
            <consortium name="RefSeq"/>
        </authorList>
    </citation>
    <scope>IDENTIFICATION</scope>
    <source>
        <tissue evidence="4">Whole insect</tissue>
    </source>
</reference>
<keyword evidence="1" id="KW-0812">Transmembrane</keyword>
<dbReference type="KEGG" id="dvv:114349254"/>
<proteinExistence type="predicted"/>
<organism evidence="4">
    <name type="scientific">Diabrotica virgifera virgifera</name>
    <name type="common">western corn rootworm</name>
    <dbReference type="NCBI Taxonomy" id="50390"/>
    <lineage>
        <taxon>Eukaryota</taxon>
        <taxon>Metazoa</taxon>
        <taxon>Ecdysozoa</taxon>
        <taxon>Arthropoda</taxon>
        <taxon>Hexapoda</taxon>
        <taxon>Insecta</taxon>
        <taxon>Pterygota</taxon>
        <taxon>Neoptera</taxon>
        <taxon>Endopterygota</taxon>
        <taxon>Coleoptera</taxon>
        <taxon>Polyphaga</taxon>
        <taxon>Cucujiformia</taxon>
        <taxon>Chrysomeloidea</taxon>
        <taxon>Chrysomelidae</taxon>
        <taxon>Galerucinae</taxon>
        <taxon>Diabroticina</taxon>
        <taxon>Diabroticites</taxon>
        <taxon>Diabrotica</taxon>
    </lineage>
</organism>
<evidence type="ECO:0000313" key="3">
    <source>
        <dbReference type="Proteomes" id="UP001652700"/>
    </source>
</evidence>
<feature type="transmembrane region" description="Helical" evidence="1">
    <location>
        <begin position="47"/>
        <end position="71"/>
    </location>
</feature>
<name>A0A6P7HIF8_DIAVI</name>
<reference evidence="2" key="2">
    <citation type="submission" date="2025-05" db="UniProtKB">
        <authorList>
            <consortium name="EnsemblMetazoa"/>
        </authorList>
    </citation>
    <scope>IDENTIFICATION</scope>
</reference>
<evidence type="ECO:0000256" key="1">
    <source>
        <dbReference type="SAM" id="Phobius"/>
    </source>
</evidence>